<dbReference type="Proteomes" id="UP001148662">
    <property type="component" value="Unassembled WGS sequence"/>
</dbReference>
<organism evidence="1 2">
    <name type="scientific">Phlebia brevispora</name>
    <dbReference type="NCBI Taxonomy" id="194682"/>
    <lineage>
        <taxon>Eukaryota</taxon>
        <taxon>Fungi</taxon>
        <taxon>Dikarya</taxon>
        <taxon>Basidiomycota</taxon>
        <taxon>Agaricomycotina</taxon>
        <taxon>Agaricomycetes</taxon>
        <taxon>Polyporales</taxon>
        <taxon>Meruliaceae</taxon>
        <taxon>Phlebia</taxon>
    </lineage>
</organism>
<keyword evidence="2" id="KW-1185">Reference proteome</keyword>
<proteinExistence type="predicted"/>
<accession>A0ACC1RIQ0</accession>
<evidence type="ECO:0000313" key="1">
    <source>
        <dbReference type="EMBL" id="KAJ3520405.1"/>
    </source>
</evidence>
<name>A0ACC1RIQ0_9APHY</name>
<dbReference type="EMBL" id="JANHOG010002743">
    <property type="protein sequence ID" value="KAJ3520405.1"/>
    <property type="molecule type" value="Genomic_DNA"/>
</dbReference>
<comment type="caution">
    <text evidence="1">The sequence shown here is derived from an EMBL/GenBank/DDBJ whole genome shotgun (WGS) entry which is preliminary data.</text>
</comment>
<protein>
    <submittedName>
        <fullName evidence="1">Uncharacterized protein</fullName>
    </submittedName>
</protein>
<sequence>MQAPNWDNFIFGNGTISTCYLNASLGFPCEQGSIPIIGVDARSVKDVQAAVKFASTHNLRVVVKNTGHDYLGRSTARKSFLIWTHFMKNITFHGTFVPVGGPKSAEYNDVVTLEAGVQWGEAYPAVNARGRDIVGGISAGGSVGAAGGWVQGGGHSALAPKYGLGVDNVVQITVVIADGSALTVNEYQHSELFWALRGGGGGTFGVVTSVTYRTHPSTPLILAIFSAFINSTLPSGTTTASPILEDLFVELVRMTPAMSDGGWAGYTTVVPMPPTNQPSLQMGYIAPNVSWEKANSTMNPFFAFAEALAANSTFQTTGKLIILAAETSPINSFATLWNMSFANTTGQVGSQVEITSRLLPRSLIEDNPVKVAKTLLSVPFPSFYLVAGGAVADADPSSTGLNPAWRKALIHTITGVGWDEGSSAAEIMQQRDQLKQYTAILNNLAPHSGAYLNEATLYEPNPQYTFFGSHYERLKFIKEKYDSASLFVVASGVGSEDWDASLNCRV</sequence>
<evidence type="ECO:0000313" key="2">
    <source>
        <dbReference type="Proteomes" id="UP001148662"/>
    </source>
</evidence>
<reference evidence="1" key="1">
    <citation type="submission" date="2022-07" db="EMBL/GenBank/DDBJ databases">
        <title>Genome Sequence of Phlebia brevispora.</title>
        <authorList>
            <person name="Buettner E."/>
        </authorList>
    </citation>
    <scope>NUCLEOTIDE SEQUENCE</scope>
    <source>
        <strain evidence="1">MPL23</strain>
    </source>
</reference>
<gene>
    <name evidence="1" type="ORF">NM688_g9166</name>
</gene>